<dbReference type="Pfam" id="PF07690">
    <property type="entry name" value="MFS_1"/>
    <property type="match status" value="1"/>
</dbReference>
<evidence type="ECO:0000259" key="8">
    <source>
        <dbReference type="PROSITE" id="PS50850"/>
    </source>
</evidence>
<feature type="region of interest" description="Disordered" evidence="6">
    <location>
        <begin position="1"/>
        <end position="22"/>
    </location>
</feature>
<dbReference type="GO" id="GO:0022857">
    <property type="term" value="F:transmembrane transporter activity"/>
    <property type="evidence" value="ECO:0007669"/>
    <property type="project" value="InterPro"/>
</dbReference>
<keyword evidence="11" id="KW-1185">Reference proteome</keyword>
<dbReference type="GO" id="GO:0005765">
    <property type="term" value="C:lysosomal membrane"/>
    <property type="evidence" value="ECO:0007669"/>
    <property type="project" value="TreeGrafter"/>
</dbReference>
<evidence type="ECO:0000256" key="6">
    <source>
        <dbReference type="SAM" id="MobiDB-lite"/>
    </source>
</evidence>
<dbReference type="InterPro" id="IPR051068">
    <property type="entry name" value="MFS_Domain-Containing_Protein"/>
</dbReference>
<evidence type="ECO:0000256" key="1">
    <source>
        <dbReference type="ARBA" id="ARBA00004127"/>
    </source>
</evidence>
<evidence type="ECO:0000256" key="4">
    <source>
        <dbReference type="ARBA" id="ARBA00022989"/>
    </source>
</evidence>
<dbReference type="PANTHER" id="PTHR23510:SF3">
    <property type="entry name" value="MAJOR FACILITATOR SUPERFAMILY DOMAIN-CONTAINING PROTEIN 8"/>
    <property type="match status" value="1"/>
</dbReference>
<evidence type="ECO:0000256" key="3">
    <source>
        <dbReference type="ARBA" id="ARBA00022692"/>
    </source>
</evidence>
<evidence type="ECO:0000256" key="7">
    <source>
        <dbReference type="SAM" id="Phobius"/>
    </source>
</evidence>
<dbReference type="Gene3D" id="1.20.1250.20">
    <property type="entry name" value="MFS general substrate transporter like domains"/>
    <property type="match status" value="1"/>
</dbReference>
<keyword evidence="3 7" id="KW-0812">Transmembrane</keyword>
<feature type="transmembrane region" description="Helical" evidence="7">
    <location>
        <begin position="126"/>
        <end position="145"/>
    </location>
</feature>
<dbReference type="PANTHER" id="PTHR23510">
    <property type="entry name" value="INNER MEMBRANE TRANSPORT PROTEIN YAJR"/>
    <property type="match status" value="1"/>
</dbReference>
<dbReference type="InterPro" id="IPR036259">
    <property type="entry name" value="MFS_trans_sf"/>
</dbReference>
<feature type="domain" description="Major facilitator superfamily (MFS) profile" evidence="8">
    <location>
        <begin position="58"/>
        <end position="512"/>
    </location>
</feature>
<dbReference type="InterPro" id="IPR020846">
    <property type="entry name" value="MFS_dom"/>
</dbReference>
<evidence type="ECO:0000256" key="2">
    <source>
        <dbReference type="ARBA" id="ARBA00022448"/>
    </source>
</evidence>
<feature type="transmembrane region" description="Helical" evidence="7">
    <location>
        <begin position="488"/>
        <end position="508"/>
    </location>
</feature>
<dbReference type="EMBL" id="CAJFDI010000006">
    <property type="protein sequence ID" value="CAD5233830.1"/>
    <property type="molecule type" value="Genomic_DNA"/>
</dbReference>
<feature type="transmembrane region" description="Helical" evidence="7">
    <location>
        <begin position="95"/>
        <end position="114"/>
    </location>
</feature>
<gene>
    <name evidence="9" type="ORF">BXYJ_LOCUS13921</name>
</gene>
<dbReference type="Proteomes" id="UP000659654">
    <property type="component" value="Unassembled WGS sequence"/>
</dbReference>
<organism evidence="10 12">
    <name type="scientific">Bursaphelenchus xylophilus</name>
    <name type="common">Pinewood nematode worm</name>
    <name type="synonym">Aphelenchoides xylophilus</name>
    <dbReference type="NCBI Taxonomy" id="6326"/>
    <lineage>
        <taxon>Eukaryota</taxon>
        <taxon>Metazoa</taxon>
        <taxon>Ecdysozoa</taxon>
        <taxon>Nematoda</taxon>
        <taxon>Chromadorea</taxon>
        <taxon>Rhabditida</taxon>
        <taxon>Tylenchina</taxon>
        <taxon>Tylenchomorpha</taxon>
        <taxon>Aphelenchoidea</taxon>
        <taxon>Aphelenchoididae</taxon>
        <taxon>Bursaphelenchus</taxon>
    </lineage>
</organism>
<feature type="transmembrane region" description="Helical" evidence="7">
    <location>
        <begin position="157"/>
        <end position="177"/>
    </location>
</feature>
<comment type="subcellular location">
    <subcellularLocation>
        <location evidence="1">Endomembrane system</location>
        <topology evidence="1">Multi-pass membrane protein</topology>
    </subcellularLocation>
</comment>
<dbReference type="SUPFAM" id="SSF50978">
    <property type="entry name" value="WD40 repeat-like"/>
    <property type="match status" value="1"/>
</dbReference>
<feature type="transmembrane region" description="Helical" evidence="7">
    <location>
        <begin position="234"/>
        <end position="252"/>
    </location>
</feature>
<keyword evidence="2" id="KW-0813">Transport</keyword>
<sequence>MSPRNPTDHQKKDLETFRNPSLDEDGVSEIINAKKTEIDAQSVTSISDRLVDKTPWRSVIIAGGLGFCQAVQFTLYFSSTWPYLQVVDRDSTEEFYGAVIAIYSIGQLISSPLFGYWSTKSRGVKAPLVTCLILSMIGNFTYVLAEILPHNARYLVIFARLIVGIGSGNVSVLKSYVAMASTQQDRGRAFAFLTGGITLGQTTGPVLQLLFTMIGYPGIPMFGRMKFNMYTSAAYSAVAMNFLALFFLLGLFEEKYAGIDKSQLEKKTKEEKSMDQNRLPPFDMIAVFVCYCTIFAQRFTFVNLETLNAPMGQTIFGYTRLRVVQVLGVVHAASTAVALVLYIAFVVFKLDRYMNLRRQVIIAFFGLLIFHFVTYAWPFLPGRPETYSQQEYDLAQDNGTELTGCNSDRFDWCESVPRVDEYLFYITTVIFVGFCQPNINITLNTLFSKILGPRRIGTQQGILQMCGSAARLVGPILASQAYTKYGPQIPWIMSIAVVAFVIAAWLVFHNRMVPLTTGIFKLELTSRSSSSASERSTEAKRRRHREKVVDIAPFFKSVSGDDFWNCIPYHYTQPARAFTELPQSSQCVVGDRAGGVRLLEVDGHAEELDKKHNVHNAEIVDICVNPGASLVASTSNEKYVNLLPLKDNKFGKSDRLKTEQAVRSLVCVEDCRNGANALLCGCKQVILAYDVVTRKCFGTMFNDQSGSTITKLSGVEGCLLLSATADRCNQLWDIRVQRPVKSFDAISKSTLAAGAHVDSSGRVLARIDGNDMLYFHDLDTGKLFHKHQIPDVQGQLTALRFTSLQRYLAMADSENIYLMDWNHPTSAIISKPIGKVLPEDKVSKIRWHSTNKQFYCAGNTGFQTFQFAEQLDNTYQPEKKVMMYKITDSNIEYEKGFLSNATTISPCSSRCSTELEPYILSPYYGQKGLRGSCYPQLVYYIFMASCFVIVMLLFAYCTGFIDFLHYEPPKRQRFY</sequence>
<feature type="transmembrane region" description="Helical" evidence="7">
    <location>
        <begin position="282"/>
        <end position="304"/>
    </location>
</feature>
<feature type="transmembrane region" description="Helical" evidence="7">
    <location>
        <begin position="360"/>
        <end position="380"/>
    </location>
</feature>
<feature type="transmembrane region" description="Helical" evidence="7">
    <location>
        <begin position="56"/>
        <end position="75"/>
    </location>
</feature>
<proteinExistence type="predicted"/>
<evidence type="ECO:0000313" key="10">
    <source>
        <dbReference type="Proteomes" id="UP000095284"/>
    </source>
</evidence>
<dbReference type="AlphaFoldDB" id="A0A1I7S9V8"/>
<dbReference type="EMBL" id="CAJFCV020000006">
    <property type="protein sequence ID" value="CAG9129273.1"/>
    <property type="molecule type" value="Genomic_DNA"/>
</dbReference>
<feature type="transmembrane region" description="Helical" evidence="7">
    <location>
        <begin position="422"/>
        <end position="441"/>
    </location>
</feature>
<keyword evidence="5 7" id="KW-0472">Membrane</keyword>
<feature type="transmembrane region" description="Helical" evidence="7">
    <location>
        <begin position="189"/>
        <end position="214"/>
    </location>
</feature>
<reference evidence="12" key="1">
    <citation type="submission" date="2016-11" db="UniProtKB">
        <authorList>
            <consortium name="WormBaseParasite"/>
        </authorList>
    </citation>
    <scope>IDENTIFICATION</scope>
</reference>
<dbReference type="InterPro" id="IPR011701">
    <property type="entry name" value="MFS"/>
</dbReference>
<feature type="compositionally biased region" description="Basic and acidic residues" evidence="6">
    <location>
        <begin position="1"/>
        <end position="16"/>
    </location>
</feature>
<keyword evidence="4 7" id="KW-1133">Transmembrane helix</keyword>
<feature type="transmembrane region" description="Helical" evidence="7">
    <location>
        <begin position="937"/>
        <end position="961"/>
    </location>
</feature>
<dbReference type="Gene3D" id="2.130.10.10">
    <property type="entry name" value="YVTN repeat-like/Quinoprotein amine dehydrogenase"/>
    <property type="match status" value="1"/>
</dbReference>
<dbReference type="OrthoDB" id="2096344at2759"/>
<dbReference type="InterPro" id="IPR015943">
    <property type="entry name" value="WD40/YVTN_repeat-like_dom_sf"/>
</dbReference>
<evidence type="ECO:0000256" key="5">
    <source>
        <dbReference type="ARBA" id="ARBA00023136"/>
    </source>
</evidence>
<protein>
    <submittedName>
        <fullName evidence="9">(pine wood nematode) hypothetical protein</fullName>
    </submittedName>
    <submittedName>
        <fullName evidence="12">MFS domain-containing protein</fullName>
    </submittedName>
</protein>
<evidence type="ECO:0000313" key="11">
    <source>
        <dbReference type="Proteomes" id="UP000659654"/>
    </source>
</evidence>
<accession>A0A1I7S9V8</accession>
<reference evidence="9" key="2">
    <citation type="submission" date="2020-09" db="EMBL/GenBank/DDBJ databases">
        <authorList>
            <person name="Kikuchi T."/>
        </authorList>
    </citation>
    <scope>NUCLEOTIDE SEQUENCE</scope>
    <source>
        <strain evidence="9">Ka4C1</strain>
    </source>
</reference>
<dbReference type="Proteomes" id="UP000095284">
    <property type="component" value="Unplaced"/>
</dbReference>
<name>A0A1I7S9V8_BURXY</name>
<dbReference type="PROSITE" id="PS50850">
    <property type="entry name" value="MFS"/>
    <property type="match status" value="1"/>
</dbReference>
<evidence type="ECO:0000313" key="9">
    <source>
        <dbReference type="EMBL" id="CAD5233830.1"/>
    </source>
</evidence>
<dbReference type="Proteomes" id="UP000582659">
    <property type="component" value="Unassembled WGS sequence"/>
</dbReference>
<dbReference type="WBParaSite" id="BXY_0980500.1">
    <property type="protein sequence ID" value="BXY_0980500.1"/>
    <property type="gene ID" value="BXY_0980500"/>
</dbReference>
<dbReference type="SUPFAM" id="SSF103473">
    <property type="entry name" value="MFS general substrate transporter"/>
    <property type="match status" value="1"/>
</dbReference>
<evidence type="ECO:0000313" key="12">
    <source>
        <dbReference type="WBParaSite" id="BXY_0980500.1"/>
    </source>
</evidence>
<feature type="transmembrane region" description="Helical" evidence="7">
    <location>
        <begin position="324"/>
        <end position="348"/>
    </location>
</feature>
<dbReference type="GO" id="GO:0012505">
    <property type="term" value="C:endomembrane system"/>
    <property type="evidence" value="ECO:0007669"/>
    <property type="project" value="UniProtKB-SubCell"/>
</dbReference>
<dbReference type="eggNOG" id="KOG2325">
    <property type="taxonomic scope" value="Eukaryota"/>
</dbReference>
<dbReference type="InterPro" id="IPR036322">
    <property type="entry name" value="WD40_repeat_dom_sf"/>
</dbReference>
<dbReference type="CDD" id="cd17326">
    <property type="entry name" value="MFS_MFSD8"/>
    <property type="match status" value="1"/>
</dbReference>